<organism evidence="1 2">
    <name type="scientific">Mesonia mobilis</name>
    <dbReference type="NCBI Taxonomy" id="369791"/>
    <lineage>
        <taxon>Bacteria</taxon>
        <taxon>Pseudomonadati</taxon>
        <taxon>Bacteroidota</taxon>
        <taxon>Flavobacteriia</taxon>
        <taxon>Flavobacteriales</taxon>
        <taxon>Flavobacteriaceae</taxon>
        <taxon>Mesonia</taxon>
    </lineage>
</organism>
<gene>
    <name evidence="1" type="ORF">GCM10008088_05590</name>
</gene>
<evidence type="ECO:0000313" key="2">
    <source>
        <dbReference type="Proteomes" id="UP000615593"/>
    </source>
</evidence>
<evidence type="ECO:0000313" key="1">
    <source>
        <dbReference type="EMBL" id="GGZ46990.1"/>
    </source>
</evidence>
<comment type="caution">
    <text evidence="1">The sequence shown here is derived from an EMBL/GenBank/DDBJ whole genome shotgun (WGS) entry which is preliminary data.</text>
</comment>
<sequence length="297" mass="34669">MKNVLFLIIVSLICVKSYSQSFKILDVESHRPISYASIFYNGKGLYANGNGEFRIPNNIEDDTVIRIEAMGFEAYESLVSNLKPEVYLSPKIDELNEVVIEKTRETTVVKEEKTTKNFGSFPLRVEQEFVSVLFPNEKIKNSFFNKITIFFNKSRGFNHKRKELQEKRSAMRLNIYKYDAKSEAVFGKLFSSDVFFVNRYHKDEISVDINSYIPFYEEGIAIGVEFLGEVNEQMEFVEDDEFARGPALTERQSDDYEAESFLRYFLAENPAYKSFSEIFNEHGYDMRNLQLRLELVK</sequence>
<dbReference type="Pfam" id="PF13715">
    <property type="entry name" value="CarbopepD_reg_2"/>
    <property type="match status" value="1"/>
</dbReference>
<keyword evidence="2" id="KW-1185">Reference proteome</keyword>
<dbReference type="EMBL" id="BMWY01000001">
    <property type="protein sequence ID" value="GGZ46990.1"/>
    <property type="molecule type" value="Genomic_DNA"/>
</dbReference>
<proteinExistence type="predicted"/>
<name>A0ABQ3BIS5_9FLAO</name>
<evidence type="ECO:0008006" key="3">
    <source>
        <dbReference type="Google" id="ProtNLM"/>
    </source>
</evidence>
<reference evidence="2" key="1">
    <citation type="journal article" date="2019" name="Int. J. Syst. Evol. Microbiol.">
        <title>The Global Catalogue of Microorganisms (GCM) 10K type strain sequencing project: providing services to taxonomists for standard genome sequencing and annotation.</title>
        <authorList>
            <consortium name="The Broad Institute Genomics Platform"/>
            <consortium name="The Broad Institute Genome Sequencing Center for Infectious Disease"/>
            <person name="Wu L."/>
            <person name="Ma J."/>
        </authorList>
    </citation>
    <scope>NUCLEOTIDE SEQUENCE [LARGE SCALE GENOMIC DNA]</scope>
    <source>
        <strain evidence="2">KCTC 12708</strain>
    </source>
</reference>
<dbReference type="Proteomes" id="UP000615593">
    <property type="component" value="Unassembled WGS sequence"/>
</dbReference>
<accession>A0ABQ3BIS5</accession>
<protein>
    <recommendedName>
        <fullName evidence="3">CarboxypepD_reg-like domain-containing protein</fullName>
    </recommendedName>
</protein>